<feature type="signal peptide" evidence="1">
    <location>
        <begin position="1"/>
        <end position="18"/>
    </location>
</feature>
<dbReference type="OrthoDB" id="5372481at2"/>
<name>Q30TY4_SULDN</name>
<evidence type="ECO:0000313" key="3">
    <source>
        <dbReference type="EMBL" id="ABB43547.1"/>
    </source>
</evidence>
<dbReference type="Proteomes" id="UP000002714">
    <property type="component" value="Chromosome"/>
</dbReference>
<dbReference type="EMBL" id="CP000153">
    <property type="protein sequence ID" value="ABB43547.1"/>
    <property type="molecule type" value="Genomic_DNA"/>
</dbReference>
<dbReference type="Pfam" id="PF13098">
    <property type="entry name" value="Thioredoxin_2"/>
    <property type="match status" value="1"/>
</dbReference>
<keyword evidence="1" id="KW-0732">Signal</keyword>
<accession>Q30TY4</accession>
<proteinExistence type="predicted"/>
<dbReference type="STRING" id="326298.Suden_0266"/>
<feature type="domain" description="Thioredoxin-like fold" evidence="2">
    <location>
        <begin position="32"/>
        <end position="117"/>
    </location>
</feature>
<feature type="chain" id="PRO_5004219904" description="Thioredoxin-like fold domain-containing protein" evidence="1">
    <location>
        <begin position="19"/>
        <end position="125"/>
    </location>
</feature>
<evidence type="ECO:0000259" key="2">
    <source>
        <dbReference type="Pfam" id="PF13098"/>
    </source>
</evidence>
<dbReference type="KEGG" id="tdn:Suden_0266"/>
<dbReference type="eggNOG" id="COG2143">
    <property type="taxonomic scope" value="Bacteria"/>
</dbReference>
<dbReference type="InterPro" id="IPR012336">
    <property type="entry name" value="Thioredoxin-like_fold"/>
</dbReference>
<sequence>MKKVIVSLVFCVSLLFSAEFYTYEEALEIQKTSSKIIMIDVVRDNCRYCILMDKLLEDREFSSWIAERFIPVKINIEHDKIDLKLDVKMTPTFYFLDKNQKILKMIPGSWSKEDFKDLTKNIKGE</sequence>
<dbReference type="HOGENOM" id="CLU_090389_8_4_7"/>
<dbReference type="SUPFAM" id="SSF52833">
    <property type="entry name" value="Thioredoxin-like"/>
    <property type="match status" value="1"/>
</dbReference>
<dbReference type="RefSeq" id="WP_011371902.1">
    <property type="nucleotide sequence ID" value="NC_007575.1"/>
</dbReference>
<keyword evidence="4" id="KW-1185">Reference proteome</keyword>
<protein>
    <recommendedName>
        <fullName evidence="2">Thioredoxin-like fold domain-containing protein</fullName>
    </recommendedName>
</protein>
<dbReference type="Gene3D" id="3.40.30.10">
    <property type="entry name" value="Glutaredoxin"/>
    <property type="match status" value="1"/>
</dbReference>
<dbReference type="InterPro" id="IPR036249">
    <property type="entry name" value="Thioredoxin-like_sf"/>
</dbReference>
<dbReference type="AlphaFoldDB" id="Q30TY4"/>
<gene>
    <name evidence="3" type="ordered locus">Suden_0266</name>
</gene>
<evidence type="ECO:0000256" key="1">
    <source>
        <dbReference type="SAM" id="SignalP"/>
    </source>
</evidence>
<reference evidence="3 4" key="1">
    <citation type="journal article" date="2008" name="Appl. Environ. Microbiol.">
        <title>Genome of the epsilonproteobacterial chemolithoautotroph Sulfurimonas denitrificans.</title>
        <authorList>
            <person name="Sievert S.M."/>
            <person name="Scott K.M."/>
            <person name="Klotz M.G."/>
            <person name="Chain P.S.G."/>
            <person name="Hauser L.J."/>
            <person name="Hemp J."/>
            <person name="Huegler M."/>
            <person name="Land M."/>
            <person name="Lapidus A."/>
            <person name="Larimer F.W."/>
            <person name="Lucas S."/>
            <person name="Malfatti S.A."/>
            <person name="Meyer F."/>
            <person name="Paulsen I.T."/>
            <person name="Ren Q."/>
            <person name="Simon J."/>
            <person name="Bailey K."/>
            <person name="Diaz E."/>
            <person name="Fitzpatrick K.A."/>
            <person name="Glover B."/>
            <person name="Gwatney N."/>
            <person name="Korajkic A."/>
            <person name="Long A."/>
            <person name="Mobberley J.M."/>
            <person name="Pantry S.N."/>
            <person name="Pazder G."/>
            <person name="Peterson S."/>
            <person name="Quintanilla J.D."/>
            <person name="Sprinkle R."/>
            <person name="Stephens J."/>
            <person name="Thomas P."/>
            <person name="Vaughn R."/>
            <person name="Weber M.J."/>
            <person name="Wooten L.L."/>
        </authorList>
    </citation>
    <scope>NUCLEOTIDE SEQUENCE [LARGE SCALE GENOMIC DNA]</scope>
    <source>
        <strain evidence="4">ATCC 33889 / DSM 1251</strain>
    </source>
</reference>
<organism evidence="3 4">
    <name type="scientific">Sulfurimonas denitrificans (strain ATCC 33889 / DSM 1251)</name>
    <name type="common">Thiomicrospira denitrificans (strain ATCC 33889 / DSM 1251)</name>
    <dbReference type="NCBI Taxonomy" id="326298"/>
    <lineage>
        <taxon>Bacteria</taxon>
        <taxon>Pseudomonadati</taxon>
        <taxon>Campylobacterota</taxon>
        <taxon>Epsilonproteobacteria</taxon>
        <taxon>Campylobacterales</taxon>
        <taxon>Sulfurimonadaceae</taxon>
        <taxon>Sulfurimonas</taxon>
    </lineage>
</organism>
<evidence type="ECO:0000313" key="4">
    <source>
        <dbReference type="Proteomes" id="UP000002714"/>
    </source>
</evidence>